<evidence type="ECO:0000313" key="3">
    <source>
        <dbReference type="Proteomes" id="UP000261812"/>
    </source>
</evidence>
<keyword evidence="3" id="KW-1185">Reference proteome</keyword>
<protein>
    <submittedName>
        <fullName evidence="2">CPP1-like family protein</fullName>
    </submittedName>
</protein>
<gene>
    <name evidence="2" type="ORF">D3A95_08830</name>
</gene>
<feature type="transmembrane region" description="Helical" evidence="1">
    <location>
        <begin position="193"/>
        <end position="209"/>
    </location>
</feature>
<keyword evidence="1" id="KW-0812">Transmembrane</keyword>
<dbReference type="PANTHER" id="PTHR33372">
    <property type="match status" value="1"/>
</dbReference>
<accession>A0A7D6IMR5</accession>
<reference evidence="3" key="1">
    <citation type="submission" date="2018-09" db="EMBL/GenBank/DDBJ databases">
        <title>Complete genome sequence of thermophilic cyanobacteria strain Thermosynechococcus elongatus PKUAC-SCTE542.</title>
        <authorList>
            <person name="Liang Y."/>
            <person name="Tang J."/>
            <person name="Daroch M."/>
        </authorList>
    </citation>
    <scope>NUCLEOTIDE SEQUENCE [LARGE SCALE GENOMIC DNA]</scope>
    <source>
        <strain evidence="3">E542</strain>
    </source>
</reference>
<feature type="transmembrane region" description="Helical" evidence="1">
    <location>
        <begin position="109"/>
        <end position="128"/>
    </location>
</feature>
<dbReference type="EMBL" id="CP032152">
    <property type="protein sequence ID" value="QLL29309.1"/>
    <property type="molecule type" value="Genomic_DNA"/>
</dbReference>
<feature type="transmembrane region" description="Helical" evidence="1">
    <location>
        <begin position="134"/>
        <end position="150"/>
    </location>
</feature>
<dbReference type="KEGG" id="tsq:D3A95_08830"/>
<dbReference type="InterPro" id="IPR021788">
    <property type="entry name" value="CPP1-like"/>
</dbReference>
<dbReference type="AlphaFoldDB" id="A0A7D6IMR5"/>
<name>A0A7D6IMR5_9CYAN</name>
<feature type="transmembrane region" description="Helical" evidence="1">
    <location>
        <begin position="162"/>
        <end position="181"/>
    </location>
</feature>
<keyword evidence="1" id="KW-1133">Transmembrane helix</keyword>
<keyword evidence="1" id="KW-0472">Membrane</keyword>
<evidence type="ECO:0000256" key="1">
    <source>
        <dbReference type="SAM" id="Phobius"/>
    </source>
</evidence>
<proteinExistence type="predicted"/>
<dbReference type="Proteomes" id="UP000261812">
    <property type="component" value="Chromosome"/>
</dbReference>
<organism evidence="2 3">
    <name type="scientific">Thermosynechococcus sichuanensis E542</name>
    <dbReference type="NCBI Taxonomy" id="2016101"/>
    <lineage>
        <taxon>Bacteria</taxon>
        <taxon>Bacillati</taxon>
        <taxon>Cyanobacteriota</taxon>
        <taxon>Cyanophyceae</taxon>
        <taxon>Acaryochloridales</taxon>
        <taxon>Thermosynechococcaceae</taxon>
        <taxon>Thermosynechococcus</taxon>
        <taxon>Thermosynechococcus sichuanensis</taxon>
    </lineage>
</organism>
<sequence>MNKDQFAMSDNPYEKLQVPEDASFEQIKEARDALLAAHSGDERQRTEIEAAYDAILMDRLRQRQEGKIKVPERIRYAEQLNEPALAKPNRIANHPALQWWQQQLDTPNLRGIAITSTVYAVLMAIGLSQANPDTLALVLSLGVGFNLVWLQRKEQRLGRAFLITLLALILGAMIAVGIYQLGLPGVFLNVDQLVGVGVFVTFWLTSNFLR</sequence>
<dbReference type="PANTHER" id="PTHR33372:SF2">
    <property type="entry name" value="PROTEIN CHAPERONE-LIKE PROTEIN OF POR1, CHLOROPLASTIC"/>
    <property type="match status" value="1"/>
</dbReference>
<dbReference type="RefSeq" id="WP_181494671.1">
    <property type="nucleotide sequence ID" value="NZ_CP032152.1"/>
</dbReference>
<evidence type="ECO:0000313" key="2">
    <source>
        <dbReference type="EMBL" id="QLL29309.1"/>
    </source>
</evidence>
<dbReference type="Pfam" id="PF11833">
    <property type="entry name" value="CPP1-like"/>
    <property type="match status" value="1"/>
</dbReference>